<dbReference type="PROSITE" id="PS51379">
    <property type="entry name" value="4FE4S_FER_2"/>
    <property type="match status" value="1"/>
</dbReference>
<dbReference type="PROSITE" id="PS00463">
    <property type="entry name" value="ZN2_CY6_FUNGAL_1"/>
    <property type="match status" value="1"/>
</dbReference>
<dbReference type="eggNOG" id="ENOG502SIHW">
    <property type="taxonomic scope" value="Eukaryota"/>
</dbReference>
<dbReference type="HOGENOM" id="CLU_007340_0_0_1"/>
<gene>
    <name evidence="8" type="ORF">GLOTRDRAFT_80766</name>
</gene>
<dbReference type="OrthoDB" id="424974at2759"/>
<keyword evidence="3" id="KW-0539">Nucleus</keyword>
<evidence type="ECO:0000313" key="8">
    <source>
        <dbReference type="EMBL" id="EPQ51770.1"/>
    </source>
</evidence>
<dbReference type="SMART" id="SM00066">
    <property type="entry name" value="GAL4"/>
    <property type="match status" value="1"/>
</dbReference>
<dbReference type="Gene3D" id="4.10.240.10">
    <property type="entry name" value="Zn(2)-C6 fungal-type DNA-binding domain"/>
    <property type="match status" value="1"/>
</dbReference>
<feature type="domain" description="Zn(2)-C6 fungal-type" evidence="6">
    <location>
        <begin position="20"/>
        <end position="49"/>
    </location>
</feature>
<feature type="compositionally biased region" description="Low complexity" evidence="5">
    <location>
        <begin position="285"/>
        <end position="299"/>
    </location>
</feature>
<dbReference type="InterPro" id="IPR036864">
    <property type="entry name" value="Zn2-C6_fun-type_DNA-bd_sf"/>
</dbReference>
<dbReference type="GeneID" id="19309012"/>
<feature type="coiled-coil region" evidence="4">
    <location>
        <begin position="67"/>
        <end position="94"/>
    </location>
</feature>
<dbReference type="SMART" id="SM00906">
    <property type="entry name" value="Fungal_trans"/>
    <property type="match status" value="1"/>
</dbReference>
<dbReference type="InterPro" id="IPR017896">
    <property type="entry name" value="4Fe4S_Fe-S-bd"/>
</dbReference>
<evidence type="ECO:0000256" key="5">
    <source>
        <dbReference type="SAM" id="MobiDB-lite"/>
    </source>
</evidence>
<feature type="compositionally biased region" description="Polar residues" evidence="5">
    <location>
        <begin position="734"/>
        <end position="755"/>
    </location>
</feature>
<feature type="region of interest" description="Disordered" evidence="5">
    <location>
        <begin position="170"/>
        <end position="199"/>
    </location>
</feature>
<dbReference type="GO" id="GO:0008270">
    <property type="term" value="F:zinc ion binding"/>
    <property type="evidence" value="ECO:0007669"/>
    <property type="project" value="InterPro"/>
</dbReference>
<dbReference type="GO" id="GO:0006351">
    <property type="term" value="P:DNA-templated transcription"/>
    <property type="evidence" value="ECO:0007669"/>
    <property type="project" value="InterPro"/>
</dbReference>
<organism evidence="8 9">
    <name type="scientific">Gloeophyllum trabeum (strain ATCC 11539 / FP-39264 / Madison 617)</name>
    <name type="common">Brown rot fungus</name>
    <dbReference type="NCBI Taxonomy" id="670483"/>
    <lineage>
        <taxon>Eukaryota</taxon>
        <taxon>Fungi</taxon>
        <taxon>Dikarya</taxon>
        <taxon>Basidiomycota</taxon>
        <taxon>Agaricomycotina</taxon>
        <taxon>Agaricomycetes</taxon>
        <taxon>Gloeophyllales</taxon>
        <taxon>Gloeophyllaceae</taxon>
        <taxon>Gloeophyllum</taxon>
    </lineage>
</organism>
<evidence type="ECO:0000313" key="9">
    <source>
        <dbReference type="Proteomes" id="UP000030669"/>
    </source>
</evidence>
<dbReference type="GO" id="GO:0005634">
    <property type="term" value="C:nucleus"/>
    <property type="evidence" value="ECO:0007669"/>
    <property type="project" value="UniProtKB-SubCell"/>
</dbReference>
<comment type="subcellular location">
    <subcellularLocation>
        <location evidence="1">Nucleus</location>
    </subcellularLocation>
</comment>
<evidence type="ECO:0000256" key="1">
    <source>
        <dbReference type="ARBA" id="ARBA00004123"/>
    </source>
</evidence>
<evidence type="ECO:0000256" key="3">
    <source>
        <dbReference type="ARBA" id="ARBA00023242"/>
    </source>
</evidence>
<keyword evidence="9" id="KW-1185">Reference proteome</keyword>
<dbReference type="EMBL" id="KB469309">
    <property type="protein sequence ID" value="EPQ51770.1"/>
    <property type="molecule type" value="Genomic_DNA"/>
</dbReference>
<evidence type="ECO:0000256" key="2">
    <source>
        <dbReference type="ARBA" id="ARBA00022723"/>
    </source>
</evidence>
<feature type="region of interest" description="Disordered" evidence="5">
    <location>
        <begin position="807"/>
        <end position="834"/>
    </location>
</feature>
<dbReference type="PANTHER" id="PTHR31001">
    <property type="entry name" value="UNCHARACTERIZED TRANSCRIPTIONAL REGULATORY PROTEIN"/>
    <property type="match status" value="1"/>
</dbReference>
<dbReference type="InterPro" id="IPR050613">
    <property type="entry name" value="Sec_Metabolite_Reg"/>
</dbReference>
<dbReference type="InterPro" id="IPR007219">
    <property type="entry name" value="XnlR_reg_dom"/>
</dbReference>
<evidence type="ECO:0008006" key="10">
    <source>
        <dbReference type="Google" id="ProtNLM"/>
    </source>
</evidence>
<feature type="compositionally biased region" description="Basic and acidic residues" evidence="5">
    <location>
        <begin position="174"/>
        <end position="191"/>
    </location>
</feature>
<dbReference type="CDD" id="cd00067">
    <property type="entry name" value="GAL4"/>
    <property type="match status" value="1"/>
</dbReference>
<dbReference type="KEGG" id="gtr:GLOTRDRAFT_80766"/>
<dbReference type="AlphaFoldDB" id="S7RBZ1"/>
<dbReference type="GO" id="GO:0003677">
    <property type="term" value="F:DNA binding"/>
    <property type="evidence" value="ECO:0007669"/>
    <property type="project" value="InterPro"/>
</dbReference>
<sequence>MKSNARSQEQELKRARGAISCAECRRLKLKCDKTIPCSSCKRRGCASICPNGSLTTGQGTRFVLADTEKLHKKIAEMSDRIRQLEDALAILQGTVTREPHPLLRRDLLSIKSGLELHGAPADGHRVNEDGSINETEESETLDAFGTLAVREDGGATFYGRSAGSEVRLTPIPDVWHRQDHGKEETPSRDSPRNASNLPPAIASLSASFPAKPSEYGITDLQTLIERYLPPYDRAWQLCERYLEQECWHYGAVTRRQLVEELFPYFYPESIEQGGAALSPAPHHLSLSSQSQSQTSSDSQKGVGAEGNAGPHALALMFVVFCFGALTDPNMPAAPDNEEAELYYQLSRAALNLEPVLEKPPSVATVQTVSLMAIYQGMCSGEHSIETTWAMWGLASKLAQSVNRDCARFKLSPGEVQKRRALFWELFITDCWQSLATGRLPTFSLPFVDTELPQDIDQTMADDGTIIPSFPYWKAKFGKECVSAVVQGTLTARSPKYSIILDLDRKIREMELPKYAQGPTPTGRGLGETMMHLMPINYRHLTLLYVHRTFFAQALNDCPDDPLRSQYSPSFLAGFRSACELLASVRESFEQFPREIARFWVLFTHGFSCCIMLSSVVTHATRSKVAQAALMELRLACDLYERAAPYGGRAVKFLPIIRRLHNNATETYVNIRQGIEAPRKDIFTPTRPNEKKDELSIFSGRTHTVTTKSNSTTPPTRGRRSQAPTSSSNSASSPMEGTSNASTPPAASDPTQSPHSTDSEPFAHVHPALAQQLRGFEGQLNAQMHDTYYNNASMREWVDEINSGIPAQQQHQHYYAPQAEPAPSYEPEQPTYQHQQYAAPVPQAAYAHDYQQHGDQYQYYQPVPGDQVQQQHHAQHWHAQDPRMESQQQHYVSTGGPMLLPQTVDHPYARDGHGVVMSGMPAEEPVQVHPNYSLHENWSAMVQQWLPGNR</sequence>
<dbReference type="PANTHER" id="PTHR31001:SF56">
    <property type="entry name" value="ZN(2)-C6 FUNGAL-TYPE DOMAIN-CONTAINING PROTEIN"/>
    <property type="match status" value="1"/>
</dbReference>
<evidence type="ECO:0000256" key="4">
    <source>
        <dbReference type="SAM" id="Coils"/>
    </source>
</evidence>
<dbReference type="InterPro" id="IPR001138">
    <property type="entry name" value="Zn2Cys6_DnaBD"/>
</dbReference>
<feature type="region of interest" description="Disordered" evidence="5">
    <location>
        <begin position="679"/>
        <end position="760"/>
    </location>
</feature>
<feature type="compositionally biased region" description="Low complexity" evidence="5">
    <location>
        <begin position="807"/>
        <end position="818"/>
    </location>
</feature>
<feature type="compositionally biased region" description="Low complexity" evidence="5">
    <location>
        <begin position="701"/>
        <end position="733"/>
    </location>
</feature>
<dbReference type="RefSeq" id="XP_007869673.1">
    <property type="nucleotide sequence ID" value="XM_007871482.1"/>
</dbReference>
<keyword evidence="4" id="KW-0175">Coiled coil</keyword>
<name>S7RBZ1_GLOTA</name>
<dbReference type="Pfam" id="PF00172">
    <property type="entry name" value="Zn_clus"/>
    <property type="match status" value="1"/>
</dbReference>
<feature type="region of interest" description="Disordered" evidence="5">
    <location>
        <begin position="277"/>
        <end position="304"/>
    </location>
</feature>
<dbReference type="STRING" id="670483.S7RBZ1"/>
<dbReference type="OMA" id="FITDGWQ"/>
<keyword evidence="2" id="KW-0479">Metal-binding</keyword>
<evidence type="ECO:0000259" key="7">
    <source>
        <dbReference type="PROSITE" id="PS51379"/>
    </source>
</evidence>
<dbReference type="GO" id="GO:0000981">
    <property type="term" value="F:DNA-binding transcription factor activity, RNA polymerase II-specific"/>
    <property type="evidence" value="ECO:0007669"/>
    <property type="project" value="InterPro"/>
</dbReference>
<dbReference type="CDD" id="cd12148">
    <property type="entry name" value="fungal_TF_MHR"/>
    <property type="match status" value="1"/>
</dbReference>
<reference evidence="8 9" key="1">
    <citation type="journal article" date="2012" name="Science">
        <title>The Paleozoic origin of enzymatic lignin decomposition reconstructed from 31 fungal genomes.</title>
        <authorList>
            <person name="Floudas D."/>
            <person name="Binder M."/>
            <person name="Riley R."/>
            <person name="Barry K."/>
            <person name="Blanchette R.A."/>
            <person name="Henrissat B."/>
            <person name="Martinez A.T."/>
            <person name="Otillar R."/>
            <person name="Spatafora J.W."/>
            <person name="Yadav J.S."/>
            <person name="Aerts A."/>
            <person name="Benoit I."/>
            <person name="Boyd A."/>
            <person name="Carlson A."/>
            <person name="Copeland A."/>
            <person name="Coutinho P.M."/>
            <person name="de Vries R.P."/>
            <person name="Ferreira P."/>
            <person name="Findley K."/>
            <person name="Foster B."/>
            <person name="Gaskell J."/>
            <person name="Glotzer D."/>
            <person name="Gorecki P."/>
            <person name="Heitman J."/>
            <person name="Hesse C."/>
            <person name="Hori C."/>
            <person name="Igarashi K."/>
            <person name="Jurgens J.A."/>
            <person name="Kallen N."/>
            <person name="Kersten P."/>
            <person name="Kohler A."/>
            <person name="Kuees U."/>
            <person name="Kumar T.K.A."/>
            <person name="Kuo A."/>
            <person name="LaButti K."/>
            <person name="Larrondo L.F."/>
            <person name="Lindquist E."/>
            <person name="Ling A."/>
            <person name="Lombard V."/>
            <person name="Lucas S."/>
            <person name="Lundell T."/>
            <person name="Martin R."/>
            <person name="McLaughlin D.J."/>
            <person name="Morgenstern I."/>
            <person name="Morin E."/>
            <person name="Murat C."/>
            <person name="Nagy L.G."/>
            <person name="Nolan M."/>
            <person name="Ohm R.A."/>
            <person name="Patyshakuliyeva A."/>
            <person name="Rokas A."/>
            <person name="Ruiz-Duenas F.J."/>
            <person name="Sabat G."/>
            <person name="Salamov A."/>
            <person name="Samejima M."/>
            <person name="Schmutz J."/>
            <person name="Slot J.C."/>
            <person name="St John F."/>
            <person name="Stenlid J."/>
            <person name="Sun H."/>
            <person name="Sun S."/>
            <person name="Syed K."/>
            <person name="Tsang A."/>
            <person name="Wiebenga A."/>
            <person name="Young D."/>
            <person name="Pisabarro A."/>
            <person name="Eastwood D.C."/>
            <person name="Martin F."/>
            <person name="Cullen D."/>
            <person name="Grigoriev I.V."/>
            <person name="Hibbett D.S."/>
        </authorList>
    </citation>
    <scope>NUCLEOTIDE SEQUENCE [LARGE SCALE GENOMIC DNA]</scope>
    <source>
        <strain evidence="8 9">ATCC 11539</strain>
    </source>
</reference>
<accession>S7RBZ1</accession>
<proteinExistence type="predicted"/>
<protein>
    <recommendedName>
        <fullName evidence="10">Zn(2)-C6 fungal-type domain-containing protein</fullName>
    </recommendedName>
</protein>
<feature type="domain" description="4Fe-4S ferredoxin-type" evidence="7">
    <location>
        <begin position="27"/>
        <end position="59"/>
    </location>
</feature>
<dbReference type="Pfam" id="PF04082">
    <property type="entry name" value="Fungal_trans"/>
    <property type="match status" value="1"/>
</dbReference>
<dbReference type="PROSITE" id="PS50048">
    <property type="entry name" value="ZN2_CY6_FUNGAL_2"/>
    <property type="match status" value="1"/>
</dbReference>
<dbReference type="SUPFAM" id="SSF57701">
    <property type="entry name" value="Zn2/Cys6 DNA-binding domain"/>
    <property type="match status" value="1"/>
</dbReference>
<feature type="compositionally biased region" description="Basic and acidic residues" evidence="5">
    <location>
        <begin position="679"/>
        <end position="694"/>
    </location>
</feature>
<evidence type="ECO:0000259" key="6">
    <source>
        <dbReference type="PROSITE" id="PS50048"/>
    </source>
</evidence>
<dbReference type="Proteomes" id="UP000030669">
    <property type="component" value="Unassembled WGS sequence"/>
</dbReference>